<dbReference type="Pfam" id="PF13539">
    <property type="entry name" value="Peptidase_M15_4"/>
    <property type="match status" value="1"/>
</dbReference>
<dbReference type="OrthoDB" id="3078754at2"/>
<feature type="domain" description="Peptidase M15C" evidence="1">
    <location>
        <begin position="70"/>
        <end position="162"/>
    </location>
</feature>
<dbReference type="GO" id="GO:0008233">
    <property type="term" value="F:peptidase activity"/>
    <property type="evidence" value="ECO:0007669"/>
    <property type="project" value="InterPro"/>
</dbReference>
<dbReference type="Gene3D" id="3.30.1380.10">
    <property type="match status" value="1"/>
</dbReference>
<dbReference type="SUPFAM" id="SSF55166">
    <property type="entry name" value="Hedgehog/DD-peptidase"/>
    <property type="match status" value="1"/>
</dbReference>
<dbReference type="InterPro" id="IPR039561">
    <property type="entry name" value="Peptidase_M15C"/>
</dbReference>
<evidence type="ECO:0000259" key="1">
    <source>
        <dbReference type="Pfam" id="PF13539"/>
    </source>
</evidence>
<accession>A0A1E2S0G7</accession>
<keyword evidence="3" id="KW-1185">Reference proteome</keyword>
<reference evidence="2 3" key="1">
    <citation type="submission" date="2016-07" db="EMBL/GenBank/DDBJ databases">
        <title>Draft genome sequence of Methyloligella halotolerans C2T (VKM B-2706T=CCUG 61687T=DSM 25045T), a halotolerant polyhydroxybutyrate accumulating methylotroph.</title>
        <authorList>
            <person name="Vasilenko O.V."/>
            <person name="Doronina N.V."/>
            <person name="Poroshina M.N."/>
            <person name="Tarlachkov S.V."/>
            <person name="Trotsenko Y.A."/>
        </authorList>
    </citation>
    <scope>NUCLEOTIDE SEQUENCE [LARGE SCALE GENOMIC DNA]</scope>
    <source>
        <strain evidence="2 3">VKM B-2706</strain>
    </source>
</reference>
<evidence type="ECO:0000313" key="2">
    <source>
        <dbReference type="EMBL" id="ODA67977.1"/>
    </source>
</evidence>
<evidence type="ECO:0000313" key="3">
    <source>
        <dbReference type="Proteomes" id="UP000095087"/>
    </source>
</evidence>
<gene>
    <name evidence="2" type="ORF">A7A08_01146</name>
</gene>
<dbReference type="STRING" id="1177755.A7A08_01146"/>
<proteinExistence type="predicted"/>
<dbReference type="AlphaFoldDB" id="A0A1E2S0G7"/>
<comment type="caution">
    <text evidence="2">The sequence shown here is derived from an EMBL/GenBank/DDBJ whole genome shotgun (WGS) entry which is preliminary data.</text>
</comment>
<dbReference type="Proteomes" id="UP000095087">
    <property type="component" value="Unassembled WGS sequence"/>
</dbReference>
<sequence>MASTSELRNWWRRYECKRDDMTRIDFCEDSILVAPESVDAFHALATVLKRHRYSLRPGDTDSYNCRTITGGNGRSLHSYGIALDINWNTNPYRDHPGRRDVRYSDKPTQAERAAEVRAGTADTDMTPAMIADILSIKTVGGRRVFQWGGDWSTLKDSMHFQIDLPPGQLAEGIDPESVGPEIADEVAEVFAEAVTNGAGRYRVISRSGLRLRSGPGTEFDIIKLLPLDTLVYEMGRDGLWSQISLEDDGIADGHVHGSYLERPGAIRATLSSTWPIWPISLRMKETGAPESSPGTSTPPFIRARAAISTGIGPMCAMD</sequence>
<name>A0A1E2S0G7_9HYPH</name>
<dbReference type="InterPro" id="IPR009045">
    <property type="entry name" value="Zn_M74/Hedgehog-like"/>
</dbReference>
<dbReference type="EMBL" id="MASI01000002">
    <property type="protein sequence ID" value="ODA67977.1"/>
    <property type="molecule type" value="Genomic_DNA"/>
</dbReference>
<protein>
    <recommendedName>
        <fullName evidence="1">Peptidase M15C domain-containing protein</fullName>
    </recommendedName>
</protein>
<dbReference type="RefSeq" id="WP_069094505.1">
    <property type="nucleotide sequence ID" value="NZ_MASI01000002.1"/>
</dbReference>
<organism evidence="2 3">
    <name type="scientific">Methyloligella halotolerans</name>
    <dbReference type="NCBI Taxonomy" id="1177755"/>
    <lineage>
        <taxon>Bacteria</taxon>
        <taxon>Pseudomonadati</taxon>
        <taxon>Pseudomonadota</taxon>
        <taxon>Alphaproteobacteria</taxon>
        <taxon>Hyphomicrobiales</taxon>
        <taxon>Hyphomicrobiaceae</taxon>
        <taxon>Methyloligella</taxon>
    </lineage>
</organism>
<dbReference type="Gene3D" id="2.30.30.40">
    <property type="entry name" value="SH3 Domains"/>
    <property type="match status" value="1"/>
</dbReference>